<sequence>MASDDKTEEFPTETDKPPQLEEKSYPLDGVELDSVSDEELGRLFRTAPILYQAGSNKIVRISQSLVLKGDGTVSKGEGETQRFAAVHGFPVPTVHRVFSLFGLYPDWPEEQSWFIVMDFVPGVSLEKAWPDLDTDTRDTVAVKVAEMIDRMQSLKISDMPPGPVDHGGDEPWRGPYFTEYGTGPFPTLQDMEDWYNHKLDVCIRLKRTSNETQRFSFTDVVLTHQDIAPRNLILQEGNQDLCLVDFGFGARKIKCDETKPVCVKCSATGRKCHGYKALTPARPARPQLCLAKSPDEFPGSLNGADYRAMQFFSEMVGPNLPGATDPYFWTDLVMQFTRFEPAVKHSVLAISALYEDVTMTSADATGSSQARRLRDNNLALAHYNIAIKHLLVMENKGLVVLVCLLFICIEILQSNREAALQHSTHGTIILGTSDALLYRWVKQWVLPLFRRLNTLNFWLGEGPDLPDLKVFRCLTPARSSNYDEAGDMIDDIFNQAFQILCQGYIYRGGSMRGQDPPPELLGQQRRIVQSLNDWHTLFGNLETRSMSTTKHSAITKTKKGFLRTFSLVRYHICRIWSNIAFALSEMVFDEHFDDYQTTVEGMLKTVENQPPGRQSKFEFEMGFIAPVLFLVMKCRYLSLRLKALRCLAVLPAPREALWERDGMYAVARRMVEIEHGVVLDRHGQIPAGVEPLRPGLPAKTMRVEQFVTETLDMTGRDVFGREVRGTKVIFFMRAADDSVRLVPDVLPGAGVELPEWLTPIKG</sequence>
<keyword evidence="2" id="KW-0862">Zinc</keyword>
<feature type="domain" description="Aminoglycoside phosphotransferase" evidence="9">
    <location>
        <begin position="77"/>
        <end position="248"/>
    </location>
</feature>
<dbReference type="Proteomes" id="UP000434172">
    <property type="component" value="Unassembled WGS sequence"/>
</dbReference>
<dbReference type="InterPro" id="IPR036864">
    <property type="entry name" value="Zn2-C6_fun-type_DNA-bd_sf"/>
</dbReference>
<keyword evidence="3" id="KW-0805">Transcription regulation</keyword>
<dbReference type="PANTHER" id="PTHR36206:SF16">
    <property type="entry name" value="TRANSCRIPTION FACTOR DOMAIN-CONTAINING PROTEIN-RELATED"/>
    <property type="match status" value="1"/>
</dbReference>
<evidence type="ECO:0000313" key="11">
    <source>
        <dbReference type="Proteomes" id="UP000434172"/>
    </source>
</evidence>
<protein>
    <submittedName>
        <fullName evidence="10">C6 zinc finger domain protein</fullName>
    </submittedName>
</protein>
<evidence type="ECO:0000256" key="1">
    <source>
        <dbReference type="ARBA" id="ARBA00022723"/>
    </source>
</evidence>
<name>A0A8H3ZFL9_9PEZI</name>
<evidence type="ECO:0000259" key="8">
    <source>
        <dbReference type="Pfam" id="PF00172"/>
    </source>
</evidence>
<dbReference type="InterPro" id="IPR002575">
    <property type="entry name" value="Aminoglycoside_PTrfase"/>
</dbReference>
<feature type="region of interest" description="Disordered" evidence="7">
    <location>
        <begin position="1"/>
        <end position="27"/>
    </location>
</feature>
<dbReference type="GO" id="GO:0003677">
    <property type="term" value="F:DNA binding"/>
    <property type="evidence" value="ECO:0007669"/>
    <property type="project" value="UniProtKB-KW"/>
</dbReference>
<reference evidence="10 11" key="1">
    <citation type="submission" date="2019-12" db="EMBL/GenBank/DDBJ databases">
        <title>A genome sequence resource for the geographically widespread anthracnose pathogen Colletotrichum asianum.</title>
        <authorList>
            <person name="Meng Y."/>
        </authorList>
    </citation>
    <scope>NUCLEOTIDE SEQUENCE [LARGE SCALE GENOMIC DNA]</scope>
    <source>
        <strain evidence="10 11">ICMP 18580</strain>
    </source>
</reference>
<keyword evidence="11" id="KW-1185">Reference proteome</keyword>
<proteinExistence type="predicted"/>
<evidence type="ECO:0000256" key="7">
    <source>
        <dbReference type="SAM" id="MobiDB-lite"/>
    </source>
</evidence>
<dbReference type="InterPro" id="IPR052360">
    <property type="entry name" value="Transcr_Regulatory_Proteins"/>
</dbReference>
<evidence type="ECO:0000256" key="6">
    <source>
        <dbReference type="ARBA" id="ARBA00023242"/>
    </source>
</evidence>
<dbReference type="CDD" id="cd00067">
    <property type="entry name" value="GAL4"/>
    <property type="match status" value="1"/>
</dbReference>
<dbReference type="SUPFAM" id="SSF56112">
    <property type="entry name" value="Protein kinase-like (PK-like)"/>
    <property type="match status" value="1"/>
</dbReference>
<dbReference type="PANTHER" id="PTHR36206">
    <property type="entry name" value="ASPERCRYPTIN BIOSYNTHESIS CLUSTER-SPECIFIC TRANSCRIPTION REGULATOR ATNN-RELATED"/>
    <property type="match status" value="1"/>
</dbReference>
<evidence type="ECO:0000256" key="5">
    <source>
        <dbReference type="ARBA" id="ARBA00023163"/>
    </source>
</evidence>
<keyword evidence="5" id="KW-0804">Transcription</keyword>
<feature type="domain" description="Zn(2)-C6 fungal-type" evidence="8">
    <location>
        <begin position="251"/>
        <end position="277"/>
    </location>
</feature>
<keyword evidence="1" id="KW-0479">Metal-binding</keyword>
<evidence type="ECO:0000256" key="4">
    <source>
        <dbReference type="ARBA" id="ARBA00023125"/>
    </source>
</evidence>
<organism evidence="10 11">
    <name type="scientific">Colletotrichum asianum</name>
    <dbReference type="NCBI Taxonomy" id="702518"/>
    <lineage>
        <taxon>Eukaryota</taxon>
        <taxon>Fungi</taxon>
        <taxon>Dikarya</taxon>
        <taxon>Ascomycota</taxon>
        <taxon>Pezizomycotina</taxon>
        <taxon>Sordariomycetes</taxon>
        <taxon>Hypocreomycetidae</taxon>
        <taxon>Glomerellales</taxon>
        <taxon>Glomerellaceae</taxon>
        <taxon>Colletotrichum</taxon>
        <taxon>Colletotrichum gloeosporioides species complex</taxon>
    </lineage>
</organism>
<comment type="caution">
    <text evidence="10">The sequence shown here is derived from an EMBL/GenBank/DDBJ whole genome shotgun (WGS) entry which is preliminary data.</text>
</comment>
<accession>A0A8H3ZFL9</accession>
<feature type="compositionally biased region" description="Basic and acidic residues" evidence="7">
    <location>
        <begin position="1"/>
        <end position="25"/>
    </location>
</feature>
<dbReference type="GO" id="GO:0008270">
    <property type="term" value="F:zinc ion binding"/>
    <property type="evidence" value="ECO:0007669"/>
    <property type="project" value="InterPro"/>
</dbReference>
<dbReference type="GO" id="GO:0000981">
    <property type="term" value="F:DNA-binding transcription factor activity, RNA polymerase II-specific"/>
    <property type="evidence" value="ECO:0007669"/>
    <property type="project" value="InterPro"/>
</dbReference>
<dbReference type="OrthoDB" id="2593732at2759"/>
<gene>
    <name evidence="10" type="ORF">GQ607_015410</name>
</gene>
<evidence type="ECO:0000313" key="10">
    <source>
        <dbReference type="EMBL" id="KAF0317363.1"/>
    </source>
</evidence>
<dbReference type="SUPFAM" id="SSF57701">
    <property type="entry name" value="Zn2/Cys6 DNA-binding domain"/>
    <property type="match status" value="1"/>
</dbReference>
<keyword evidence="4" id="KW-0238">DNA-binding</keyword>
<evidence type="ECO:0000256" key="2">
    <source>
        <dbReference type="ARBA" id="ARBA00022833"/>
    </source>
</evidence>
<dbReference type="InterPro" id="IPR001138">
    <property type="entry name" value="Zn2Cys6_DnaBD"/>
</dbReference>
<keyword evidence="6" id="KW-0539">Nucleus</keyword>
<dbReference type="Pfam" id="PF00172">
    <property type="entry name" value="Zn_clus"/>
    <property type="match status" value="1"/>
</dbReference>
<dbReference type="InterPro" id="IPR011009">
    <property type="entry name" value="Kinase-like_dom_sf"/>
</dbReference>
<dbReference type="EMBL" id="WOWK01000132">
    <property type="protein sequence ID" value="KAF0317363.1"/>
    <property type="molecule type" value="Genomic_DNA"/>
</dbReference>
<dbReference type="AlphaFoldDB" id="A0A8H3ZFL9"/>
<dbReference type="Pfam" id="PF01636">
    <property type="entry name" value="APH"/>
    <property type="match status" value="1"/>
</dbReference>
<evidence type="ECO:0000256" key="3">
    <source>
        <dbReference type="ARBA" id="ARBA00023015"/>
    </source>
</evidence>
<evidence type="ECO:0000259" key="9">
    <source>
        <dbReference type="Pfam" id="PF01636"/>
    </source>
</evidence>